<accession>A0A9P6JX42</accession>
<proteinExistence type="predicted"/>
<evidence type="ECO:0000313" key="4">
    <source>
        <dbReference type="Proteomes" id="UP000807306"/>
    </source>
</evidence>
<keyword evidence="2" id="KW-0732">Signal</keyword>
<dbReference type="OrthoDB" id="3348811at2759"/>
<dbReference type="Proteomes" id="UP000807306">
    <property type="component" value="Unassembled WGS sequence"/>
</dbReference>
<dbReference type="EMBL" id="MU157824">
    <property type="protein sequence ID" value="KAF9535415.1"/>
    <property type="molecule type" value="Genomic_DNA"/>
</dbReference>
<feature type="chain" id="PRO_5040309607" evidence="2">
    <location>
        <begin position="22"/>
        <end position="194"/>
    </location>
</feature>
<feature type="signal peptide" evidence="2">
    <location>
        <begin position="1"/>
        <end position="21"/>
    </location>
</feature>
<evidence type="ECO:0000313" key="3">
    <source>
        <dbReference type="EMBL" id="KAF9535415.1"/>
    </source>
</evidence>
<comment type="caution">
    <text evidence="3">The sequence shown here is derived from an EMBL/GenBank/DDBJ whole genome shotgun (WGS) entry which is preliminary data.</text>
</comment>
<protein>
    <submittedName>
        <fullName evidence="3">Uncharacterized protein</fullName>
    </submittedName>
</protein>
<evidence type="ECO:0000256" key="1">
    <source>
        <dbReference type="SAM" id="MobiDB-lite"/>
    </source>
</evidence>
<reference evidence="3" key="1">
    <citation type="submission" date="2020-11" db="EMBL/GenBank/DDBJ databases">
        <authorList>
            <consortium name="DOE Joint Genome Institute"/>
            <person name="Ahrendt S."/>
            <person name="Riley R."/>
            <person name="Andreopoulos W."/>
            <person name="Labutti K."/>
            <person name="Pangilinan J."/>
            <person name="Ruiz-Duenas F.J."/>
            <person name="Barrasa J.M."/>
            <person name="Sanchez-Garcia M."/>
            <person name="Camarero S."/>
            <person name="Miyauchi S."/>
            <person name="Serrano A."/>
            <person name="Linde D."/>
            <person name="Babiker R."/>
            <person name="Drula E."/>
            <person name="Ayuso-Fernandez I."/>
            <person name="Pacheco R."/>
            <person name="Padilla G."/>
            <person name="Ferreira P."/>
            <person name="Barriuso J."/>
            <person name="Kellner H."/>
            <person name="Castanera R."/>
            <person name="Alfaro M."/>
            <person name="Ramirez L."/>
            <person name="Pisabarro A.G."/>
            <person name="Kuo A."/>
            <person name="Tritt A."/>
            <person name="Lipzen A."/>
            <person name="He G."/>
            <person name="Yan M."/>
            <person name="Ng V."/>
            <person name="Cullen D."/>
            <person name="Martin F."/>
            <person name="Rosso M.-N."/>
            <person name="Henrissat B."/>
            <person name="Hibbett D."/>
            <person name="Martinez A.T."/>
            <person name="Grigoriev I.V."/>
        </authorList>
    </citation>
    <scope>NUCLEOTIDE SEQUENCE</scope>
    <source>
        <strain evidence="3">CBS 506.95</strain>
    </source>
</reference>
<feature type="region of interest" description="Disordered" evidence="1">
    <location>
        <begin position="147"/>
        <end position="170"/>
    </location>
</feature>
<dbReference type="AlphaFoldDB" id="A0A9P6JX42"/>
<organism evidence="3 4">
    <name type="scientific">Crepidotus variabilis</name>
    <dbReference type="NCBI Taxonomy" id="179855"/>
    <lineage>
        <taxon>Eukaryota</taxon>
        <taxon>Fungi</taxon>
        <taxon>Dikarya</taxon>
        <taxon>Basidiomycota</taxon>
        <taxon>Agaricomycotina</taxon>
        <taxon>Agaricomycetes</taxon>
        <taxon>Agaricomycetidae</taxon>
        <taxon>Agaricales</taxon>
        <taxon>Agaricineae</taxon>
        <taxon>Crepidotaceae</taxon>
        <taxon>Crepidotus</taxon>
    </lineage>
</organism>
<gene>
    <name evidence="3" type="ORF">CPB83DRAFT_830439</name>
</gene>
<sequence>MFGRIALVSFFTLFLTGQVFAAPVPMPLKVMMRSMELEQRAPEAQLPPLDTISLYKRQEVPDIEVLSIRQVPASDVLGREVIEELSARADVPVEVAVTALDGIVTPYRREDVDEIIARQISPEVATTALDGIVKEYRRDNDEELLARQQSQNQIPPEVATKTDDQDSTSRPSMCLFISTRCGIQCLLYISCGMV</sequence>
<name>A0A9P6JX42_9AGAR</name>
<keyword evidence="4" id="KW-1185">Reference proteome</keyword>
<evidence type="ECO:0000256" key="2">
    <source>
        <dbReference type="SAM" id="SignalP"/>
    </source>
</evidence>